<feature type="region of interest" description="Disordered" evidence="1">
    <location>
        <begin position="120"/>
        <end position="173"/>
    </location>
</feature>
<proteinExistence type="predicted"/>
<evidence type="ECO:0000313" key="3">
    <source>
        <dbReference type="EMBL" id="KAJ1977691.1"/>
    </source>
</evidence>
<evidence type="ECO:0000313" key="4">
    <source>
        <dbReference type="Proteomes" id="UP001151582"/>
    </source>
</evidence>
<feature type="chain" id="PRO_5040819552" evidence="2">
    <location>
        <begin position="20"/>
        <end position="210"/>
    </location>
</feature>
<evidence type="ECO:0000256" key="1">
    <source>
        <dbReference type="SAM" id="MobiDB-lite"/>
    </source>
</evidence>
<sequence length="210" mass="22088">MKNVQFTILALAALAMVHAEKATEQVQTTTDAVAPAEQNLQDSTAEDNGSDLRSIEDAKWSHASDCDPYAYQCAFDKTEISVQQQGILMQCRNQCDRESWDSQCIKSCANRMKDMYIPPNGGGAGGQWQGQPGQQGQNFPGSNQGGVYGGAYPTPTNSPLGSRPTNGGYGGGYGSNDMYRRPGTAAGLSTIGLPMVAGVALVTLGAIASL</sequence>
<feature type="signal peptide" evidence="2">
    <location>
        <begin position="1"/>
        <end position="19"/>
    </location>
</feature>
<feature type="compositionally biased region" description="Polar residues" evidence="1">
    <location>
        <begin position="154"/>
        <end position="165"/>
    </location>
</feature>
<dbReference type="Proteomes" id="UP001151582">
    <property type="component" value="Unassembled WGS sequence"/>
</dbReference>
<evidence type="ECO:0000256" key="2">
    <source>
        <dbReference type="SAM" id="SignalP"/>
    </source>
</evidence>
<name>A0A9W8EBZ5_9FUNG</name>
<feature type="compositionally biased region" description="Low complexity" evidence="1">
    <location>
        <begin position="129"/>
        <end position="142"/>
    </location>
</feature>
<dbReference type="EMBL" id="JANBQB010000327">
    <property type="protein sequence ID" value="KAJ1977691.1"/>
    <property type="molecule type" value="Genomic_DNA"/>
</dbReference>
<dbReference type="OrthoDB" id="10374996at2759"/>
<keyword evidence="4" id="KW-1185">Reference proteome</keyword>
<accession>A0A9W8EBZ5</accession>
<keyword evidence="2" id="KW-0732">Signal</keyword>
<reference evidence="3" key="1">
    <citation type="submission" date="2022-07" db="EMBL/GenBank/DDBJ databases">
        <title>Phylogenomic reconstructions and comparative analyses of Kickxellomycotina fungi.</title>
        <authorList>
            <person name="Reynolds N.K."/>
            <person name="Stajich J.E."/>
            <person name="Barry K."/>
            <person name="Grigoriev I.V."/>
            <person name="Crous P."/>
            <person name="Smith M.E."/>
        </authorList>
    </citation>
    <scope>NUCLEOTIDE SEQUENCE</scope>
    <source>
        <strain evidence="3">RSA 567</strain>
    </source>
</reference>
<gene>
    <name evidence="3" type="ORF">H4R34_003482</name>
</gene>
<comment type="caution">
    <text evidence="3">The sequence shown here is derived from an EMBL/GenBank/DDBJ whole genome shotgun (WGS) entry which is preliminary data.</text>
</comment>
<protein>
    <submittedName>
        <fullName evidence="3">Uncharacterized protein</fullName>
    </submittedName>
</protein>
<dbReference type="AlphaFoldDB" id="A0A9W8EBZ5"/>
<organism evidence="3 4">
    <name type="scientific">Dimargaris verticillata</name>
    <dbReference type="NCBI Taxonomy" id="2761393"/>
    <lineage>
        <taxon>Eukaryota</taxon>
        <taxon>Fungi</taxon>
        <taxon>Fungi incertae sedis</taxon>
        <taxon>Zoopagomycota</taxon>
        <taxon>Kickxellomycotina</taxon>
        <taxon>Dimargaritomycetes</taxon>
        <taxon>Dimargaritales</taxon>
        <taxon>Dimargaritaceae</taxon>
        <taxon>Dimargaris</taxon>
    </lineage>
</organism>